<keyword evidence="2" id="KW-0328">Glycosyltransferase</keyword>
<dbReference type="GO" id="GO:0035251">
    <property type="term" value="F:UDP-glucosyltransferase activity"/>
    <property type="evidence" value="ECO:0007669"/>
    <property type="project" value="InterPro"/>
</dbReference>
<evidence type="ECO:0000313" key="5">
    <source>
        <dbReference type="Proteomes" id="UP001159364"/>
    </source>
</evidence>
<dbReference type="InterPro" id="IPR050481">
    <property type="entry name" value="UDP-glycosyltransf_plant"/>
</dbReference>
<evidence type="ECO:0000256" key="3">
    <source>
        <dbReference type="ARBA" id="ARBA00022679"/>
    </source>
</evidence>
<evidence type="ECO:0000313" key="4">
    <source>
        <dbReference type="EMBL" id="KAJ8771175.1"/>
    </source>
</evidence>
<gene>
    <name evidence="4" type="ORF">K2173_025799</name>
</gene>
<dbReference type="PANTHER" id="PTHR48049">
    <property type="entry name" value="GLYCOSYLTRANSFERASE"/>
    <property type="match status" value="1"/>
</dbReference>
<reference evidence="4 5" key="1">
    <citation type="submission" date="2021-09" db="EMBL/GenBank/DDBJ databases">
        <title>Genomic insights and catalytic innovation underlie evolution of tropane alkaloids biosynthesis.</title>
        <authorList>
            <person name="Wang Y.-J."/>
            <person name="Tian T."/>
            <person name="Huang J.-P."/>
            <person name="Huang S.-X."/>
        </authorList>
    </citation>
    <scope>NUCLEOTIDE SEQUENCE [LARGE SCALE GENOMIC DNA]</scope>
    <source>
        <strain evidence="4">KIB-2018</strain>
        <tissue evidence="4">Leaf</tissue>
    </source>
</reference>
<dbReference type="InterPro" id="IPR002213">
    <property type="entry name" value="UDP_glucos_trans"/>
</dbReference>
<dbReference type="EMBL" id="JAIWQS010000003">
    <property type="protein sequence ID" value="KAJ8771175.1"/>
    <property type="molecule type" value="Genomic_DNA"/>
</dbReference>
<dbReference type="FunFam" id="3.40.50.2000:FF:000037">
    <property type="entry name" value="Glycosyltransferase"/>
    <property type="match status" value="1"/>
</dbReference>
<dbReference type="AlphaFoldDB" id="A0AAV8TW36"/>
<evidence type="ECO:0000256" key="1">
    <source>
        <dbReference type="ARBA" id="ARBA00009995"/>
    </source>
</evidence>
<dbReference type="Gene3D" id="3.40.50.2000">
    <property type="entry name" value="Glycogen Phosphorylase B"/>
    <property type="match status" value="2"/>
</dbReference>
<proteinExistence type="inferred from homology"/>
<organism evidence="4 5">
    <name type="scientific">Erythroxylum novogranatense</name>
    <dbReference type="NCBI Taxonomy" id="1862640"/>
    <lineage>
        <taxon>Eukaryota</taxon>
        <taxon>Viridiplantae</taxon>
        <taxon>Streptophyta</taxon>
        <taxon>Embryophyta</taxon>
        <taxon>Tracheophyta</taxon>
        <taxon>Spermatophyta</taxon>
        <taxon>Magnoliopsida</taxon>
        <taxon>eudicotyledons</taxon>
        <taxon>Gunneridae</taxon>
        <taxon>Pentapetalae</taxon>
        <taxon>rosids</taxon>
        <taxon>fabids</taxon>
        <taxon>Malpighiales</taxon>
        <taxon>Erythroxylaceae</taxon>
        <taxon>Erythroxylum</taxon>
    </lineage>
</organism>
<name>A0AAV8TW36_9ROSI</name>
<comment type="caution">
    <text evidence="4">The sequence shown here is derived from an EMBL/GenBank/DDBJ whole genome shotgun (WGS) entry which is preliminary data.</text>
</comment>
<dbReference type="Proteomes" id="UP001159364">
    <property type="component" value="Linkage Group LG03"/>
</dbReference>
<dbReference type="FunFam" id="3.40.50.2000:FF:000088">
    <property type="entry name" value="Glycosyltransferase"/>
    <property type="match status" value="1"/>
</dbReference>
<protein>
    <recommendedName>
        <fullName evidence="6">Glycosyltransferase</fullName>
    </recommendedName>
</protein>
<keyword evidence="3" id="KW-0808">Transferase</keyword>
<evidence type="ECO:0008006" key="6">
    <source>
        <dbReference type="Google" id="ProtNLM"/>
    </source>
</evidence>
<accession>A0AAV8TW36</accession>
<dbReference type="SUPFAM" id="SSF53756">
    <property type="entry name" value="UDP-Glycosyltransferase/glycogen phosphorylase"/>
    <property type="match status" value="1"/>
</dbReference>
<evidence type="ECO:0000256" key="2">
    <source>
        <dbReference type="ARBA" id="ARBA00022676"/>
    </source>
</evidence>
<dbReference type="CDD" id="cd03784">
    <property type="entry name" value="GT1_Gtf-like"/>
    <property type="match status" value="1"/>
</dbReference>
<keyword evidence="5" id="KW-1185">Reference proteome</keyword>
<sequence length="469" mass="52781">MAEPKKLHVAMFPWLAFGHMIPFLELGKMIAQKGHRVSFISTTKNILRLPKLPPDIAPFIELVSLRLPHQPNLPDEAEATMDVPYQLVPYLKKAFDGLKEPLTQFLEGSKPDWIIYDFAHYWLPPIASQLGISGAFFNIFNTWSICFFGPGSNSVHEPRSSPEDYTVPPKWVPFSTNLAFRLFEAKKMLRSQEQEFSNPSGVSDGFRAVSAMSGCELIAARSCSEFEGEWINLLQELHQKKVVPVGLMPPSVVDNGGEKDASWLHIIDWMSKQEKGSVVYIALGTEVAPSQDDITELALGLELSGLPFFWALRKDQTSTTFDTVVLPEGFEERTRGRGVVWTSWAPQIKILSHDAVGGFVTHCGWSSIIEGLSYGRALVLLPFQIDQGLNARILEEKKVGLEIPRDEEEGSFTRNCVAETLRRVMVNEEGQIYRDGAMEIKKIFGDKHLHDRYLDNFVQCLCNHKNGTN</sequence>
<dbReference type="Pfam" id="PF00201">
    <property type="entry name" value="UDPGT"/>
    <property type="match status" value="1"/>
</dbReference>
<dbReference type="PANTHER" id="PTHR48049:SF60">
    <property type="entry name" value="UDP-GLYCOSYLTRANSFERASE 91B1"/>
    <property type="match status" value="1"/>
</dbReference>
<comment type="similarity">
    <text evidence="1">Belongs to the UDP-glycosyltransferase family.</text>
</comment>